<organism evidence="7 8">
    <name type="scientific">Vulcaniibacterium thermophilum</name>
    <dbReference type="NCBI Taxonomy" id="1169913"/>
    <lineage>
        <taxon>Bacteria</taxon>
        <taxon>Pseudomonadati</taxon>
        <taxon>Pseudomonadota</taxon>
        <taxon>Gammaproteobacteria</taxon>
        <taxon>Lysobacterales</taxon>
        <taxon>Lysobacteraceae</taxon>
        <taxon>Vulcaniibacterium</taxon>
    </lineage>
</organism>
<dbReference type="AlphaFoldDB" id="A0A919DH73"/>
<dbReference type="InterPro" id="IPR043203">
    <property type="entry name" value="VGCC_Ca_Na"/>
</dbReference>
<keyword evidence="3 5" id="KW-1133">Transmembrane helix</keyword>
<keyword evidence="8" id="KW-1185">Reference proteome</keyword>
<protein>
    <recommendedName>
        <fullName evidence="6">Ion transport domain-containing protein</fullName>
    </recommendedName>
</protein>
<evidence type="ECO:0000256" key="1">
    <source>
        <dbReference type="ARBA" id="ARBA00004141"/>
    </source>
</evidence>
<name>A0A919DH73_9GAMM</name>
<dbReference type="Gene3D" id="1.10.287.70">
    <property type="match status" value="1"/>
</dbReference>
<dbReference type="GO" id="GO:0005248">
    <property type="term" value="F:voltage-gated sodium channel activity"/>
    <property type="evidence" value="ECO:0007669"/>
    <property type="project" value="TreeGrafter"/>
</dbReference>
<reference evidence="7" key="1">
    <citation type="journal article" date="2014" name="Int. J. Syst. Evol. Microbiol.">
        <title>Complete genome sequence of Corynebacterium casei LMG S-19264T (=DSM 44701T), isolated from a smear-ripened cheese.</title>
        <authorList>
            <consortium name="US DOE Joint Genome Institute (JGI-PGF)"/>
            <person name="Walter F."/>
            <person name="Albersmeier A."/>
            <person name="Kalinowski J."/>
            <person name="Ruckert C."/>
        </authorList>
    </citation>
    <scope>NUCLEOTIDE SEQUENCE</scope>
    <source>
        <strain evidence="7">KCTC 32020</strain>
    </source>
</reference>
<dbReference type="OrthoDB" id="5297065at2"/>
<sequence length="279" mass="30605">MSETIAPPSSWRARLGRFLDRPAVANTVIALIVVNAIVLGMETVPGLPATTLRALQTLDHALLAVFVVELGLKLLAHGRRFFREPWNLFDFAVIAIALVPASEGFGVLRALRILRALRLISMVPSMRKVVTALLTALPGMGSIVALLGLVMYVAAVMATKLFHDAAPEFFGSLGASLFTLFQIMTVEGWPDIARQVIAVKPWAWVFFVVYLVTATFTVLNLFIAVIVNAMQAQVEQEHAHIDRIEAADRARDDAMLMEIRALREELGALRRRLDAPATA</sequence>
<evidence type="ECO:0000256" key="4">
    <source>
        <dbReference type="ARBA" id="ARBA00023136"/>
    </source>
</evidence>
<comment type="caution">
    <text evidence="7">The sequence shown here is derived from an EMBL/GenBank/DDBJ whole genome shotgun (WGS) entry which is preliminary data.</text>
</comment>
<feature type="transmembrane region" description="Helical" evidence="5">
    <location>
        <begin position="129"/>
        <end position="157"/>
    </location>
</feature>
<feature type="domain" description="Ion transport" evidence="6">
    <location>
        <begin position="24"/>
        <end position="237"/>
    </location>
</feature>
<dbReference type="PANTHER" id="PTHR10037:SF62">
    <property type="entry name" value="SODIUM CHANNEL PROTEIN 60E"/>
    <property type="match status" value="1"/>
</dbReference>
<accession>A0A919DH73</accession>
<dbReference type="RefSeq" id="WP_146474147.1">
    <property type="nucleotide sequence ID" value="NZ_BNCF01000017.1"/>
</dbReference>
<gene>
    <name evidence="7" type="ORF">GCM10007167_24920</name>
</gene>
<dbReference type="InterPro" id="IPR005821">
    <property type="entry name" value="Ion_trans_dom"/>
</dbReference>
<comment type="subcellular location">
    <subcellularLocation>
        <location evidence="1">Membrane</location>
        <topology evidence="1">Multi-pass membrane protein</topology>
    </subcellularLocation>
</comment>
<dbReference type="InterPro" id="IPR027359">
    <property type="entry name" value="Volt_channel_dom_sf"/>
</dbReference>
<dbReference type="Pfam" id="PF00520">
    <property type="entry name" value="Ion_trans"/>
    <property type="match status" value="1"/>
</dbReference>
<evidence type="ECO:0000259" key="6">
    <source>
        <dbReference type="Pfam" id="PF00520"/>
    </source>
</evidence>
<feature type="transmembrane region" description="Helical" evidence="5">
    <location>
        <begin position="23"/>
        <end position="45"/>
    </location>
</feature>
<evidence type="ECO:0000256" key="5">
    <source>
        <dbReference type="SAM" id="Phobius"/>
    </source>
</evidence>
<dbReference type="Proteomes" id="UP000636453">
    <property type="component" value="Unassembled WGS sequence"/>
</dbReference>
<dbReference type="GO" id="GO:0001518">
    <property type="term" value="C:voltage-gated sodium channel complex"/>
    <property type="evidence" value="ECO:0007669"/>
    <property type="project" value="TreeGrafter"/>
</dbReference>
<keyword evidence="4 5" id="KW-0472">Membrane</keyword>
<evidence type="ECO:0000313" key="8">
    <source>
        <dbReference type="Proteomes" id="UP000636453"/>
    </source>
</evidence>
<reference evidence="7" key="2">
    <citation type="submission" date="2020-09" db="EMBL/GenBank/DDBJ databases">
        <authorList>
            <person name="Sun Q."/>
            <person name="Kim S."/>
        </authorList>
    </citation>
    <scope>NUCLEOTIDE SEQUENCE</scope>
    <source>
        <strain evidence="7">KCTC 32020</strain>
    </source>
</reference>
<feature type="transmembrane region" description="Helical" evidence="5">
    <location>
        <begin position="202"/>
        <end position="227"/>
    </location>
</feature>
<dbReference type="Gene3D" id="1.20.120.350">
    <property type="entry name" value="Voltage-gated potassium channels. Chain C"/>
    <property type="match status" value="1"/>
</dbReference>
<keyword evidence="2 5" id="KW-0812">Transmembrane</keyword>
<dbReference type="SUPFAM" id="SSF81324">
    <property type="entry name" value="Voltage-gated potassium channels"/>
    <property type="match status" value="1"/>
</dbReference>
<evidence type="ECO:0000256" key="3">
    <source>
        <dbReference type="ARBA" id="ARBA00022989"/>
    </source>
</evidence>
<evidence type="ECO:0000313" key="7">
    <source>
        <dbReference type="EMBL" id="GHE42082.1"/>
    </source>
</evidence>
<feature type="transmembrane region" description="Helical" evidence="5">
    <location>
        <begin position="88"/>
        <end position="108"/>
    </location>
</feature>
<dbReference type="EMBL" id="BNCF01000017">
    <property type="protein sequence ID" value="GHE42082.1"/>
    <property type="molecule type" value="Genomic_DNA"/>
</dbReference>
<proteinExistence type="predicted"/>
<dbReference type="PANTHER" id="PTHR10037">
    <property type="entry name" value="VOLTAGE-GATED CATION CHANNEL CALCIUM AND SODIUM"/>
    <property type="match status" value="1"/>
</dbReference>
<evidence type="ECO:0000256" key="2">
    <source>
        <dbReference type="ARBA" id="ARBA00022692"/>
    </source>
</evidence>